<comment type="catalytic activity">
    <reaction evidence="11">
        <text>L-threonine + hydrogencarbonate + ATP = L-threonylcarbamoyladenylate + diphosphate + H2O</text>
        <dbReference type="Rhea" id="RHEA:36407"/>
        <dbReference type="ChEBI" id="CHEBI:15377"/>
        <dbReference type="ChEBI" id="CHEBI:17544"/>
        <dbReference type="ChEBI" id="CHEBI:30616"/>
        <dbReference type="ChEBI" id="CHEBI:33019"/>
        <dbReference type="ChEBI" id="CHEBI:57926"/>
        <dbReference type="ChEBI" id="CHEBI:73682"/>
        <dbReference type="EC" id="2.7.7.87"/>
    </reaction>
</comment>
<name>A0A2X3VFZ0_9STRE</name>
<dbReference type="OrthoDB" id="9814580at2"/>
<keyword evidence="7" id="KW-0548">Nucleotidyltransferase</keyword>
<protein>
    <recommendedName>
        <fullName evidence="10">L-threonylcarbamoyladenylate synthase</fullName>
        <ecNumber evidence="3">2.7.7.87</ecNumber>
    </recommendedName>
    <alternativeName>
        <fullName evidence="10">L-threonylcarbamoyladenylate synthase</fullName>
    </alternativeName>
</protein>
<dbReference type="KEGG" id="sfer:NCTC12278_00958"/>
<evidence type="ECO:0000256" key="11">
    <source>
        <dbReference type="ARBA" id="ARBA00048366"/>
    </source>
</evidence>
<keyword evidence="8" id="KW-0547">Nucleotide-binding</keyword>
<dbReference type="GO" id="GO:0003725">
    <property type="term" value="F:double-stranded RNA binding"/>
    <property type="evidence" value="ECO:0007669"/>
    <property type="project" value="InterPro"/>
</dbReference>
<dbReference type="Pfam" id="PF01300">
    <property type="entry name" value="Sua5_yciO_yrdC"/>
    <property type="match status" value="1"/>
</dbReference>
<evidence type="ECO:0000256" key="7">
    <source>
        <dbReference type="ARBA" id="ARBA00022695"/>
    </source>
</evidence>
<dbReference type="GO" id="GO:0008033">
    <property type="term" value="P:tRNA processing"/>
    <property type="evidence" value="ECO:0007669"/>
    <property type="project" value="UniProtKB-KW"/>
</dbReference>
<dbReference type="GO" id="GO:0005524">
    <property type="term" value="F:ATP binding"/>
    <property type="evidence" value="ECO:0007669"/>
    <property type="project" value="UniProtKB-KW"/>
</dbReference>
<proteinExistence type="inferred from homology"/>
<dbReference type="PANTHER" id="PTHR17490">
    <property type="entry name" value="SUA5"/>
    <property type="match status" value="1"/>
</dbReference>
<dbReference type="PANTHER" id="PTHR17490:SF16">
    <property type="entry name" value="THREONYLCARBAMOYL-AMP SYNTHASE"/>
    <property type="match status" value="1"/>
</dbReference>
<dbReference type="EC" id="2.7.7.87" evidence="3"/>
<feature type="domain" description="YrdC-like" evidence="12">
    <location>
        <begin position="1"/>
        <end position="181"/>
    </location>
</feature>
<comment type="subcellular location">
    <subcellularLocation>
        <location evidence="1">Cytoplasm</location>
    </subcellularLocation>
</comment>
<dbReference type="EMBL" id="LS483343">
    <property type="protein sequence ID" value="SQF40390.1"/>
    <property type="molecule type" value="Genomic_DNA"/>
</dbReference>
<dbReference type="AlphaFoldDB" id="A0A2X3VFZ0"/>
<reference evidence="13 14" key="1">
    <citation type="submission" date="2018-06" db="EMBL/GenBank/DDBJ databases">
        <authorList>
            <consortium name="Pathogen Informatics"/>
            <person name="Doyle S."/>
        </authorList>
    </citation>
    <scope>NUCLEOTIDE SEQUENCE [LARGE SCALE GENOMIC DNA]</scope>
    <source>
        <strain evidence="13 14">NCTC12278</strain>
    </source>
</reference>
<evidence type="ECO:0000259" key="12">
    <source>
        <dbReference type="PROSITE" id="PS51163"/>
    </source>
</evidence>
<sequence length="195" mass="21665">MDKLAHALGQGQAVILPTETVYGLFAKALDKKAVEAVYQLKHRPQEKAMNLNVASLQDILRFSKNPPTYLADLVDAFLPGPLTLILQANDQVPLWINSGKNTVGFRIPKHAKTLDYIKRFGPLIGPSANISGQKSGQYFHQIKTYFPEIPGIEDDMAIQGVDSTILDISGDRAKILRQGIVTKEQILDKIKEIRF</sequence>
<dbReference type="GO" id="GO:0005737">
    <property type="term" value="C:cytoplasm"/>
    <property type="evidence" value="ECO:0007669"/>
    <property type="project" value="UniProtKB-SubCell"/>
</dbReference>
<evidence type="ECO:0000256" key="5">
    <source>
        <dbReference type="ARBA" id="ARBA00022679"/>
    </source>
</evidence>
<dbReference type="InterPro" id="IPR006070">
    <property type="entry name" value="Sua5-like_dom"/>
</dbReference>
<accession>A0A2X3VFZ0</accession>
<evidence type="ECO:0000256" key="3">
    <source>
        <dbReference type="ARBA" id="ARBA00012584"/>
    </source>
</evidence>
<dbReference type="Gene3D" id="3.90.870.10">
    <property type="entry name" value="DHBP synthase"/>
    <property type="match status" value="1"/>
</dbReference>
<dbReference type="GO" id="GO:0006450">
    <property type="term" value="P:regulation of translational fidelity"/>
    <property type="evidence" value="ECO:0007669"/>
    <property type="project" value="TreeGrafter"/>
</dbReference>
<dbReference type="GO" id="GO:0000049">
    <property type="term" value="F:tRNA binding"/>
    <property type="evidence" value="ECO:0007669"/>
    <property type="project" value="TreeGrafter"/>
</dbReference>
<evidence type="ECO:0000256" key="8">
    <source>
        <dbReference type="ARBA" id="ARBA00022741"/>
    </source>
</evidence>
<evidence type="ECO:0000256" key="10">
    <source>
        <dbReference type="ARBA" id="ARBA00029774"/>
    </source>
</evidence>
<organism evidence="13 14">
    <name type="scientific">Streptococcus ferus</name>
    <dbReference type="NCBI Taxonomy" id="1345"/>
    <lineage>
        <taxon>Bacteria</taxon>
        <taxon>Bacillati</taxon>
        <taxon>Bacillota</taxon>
        <taxon>Bacilli</taxon>
        <taxon>Lactobacillales</taxon>
        <taxon>Streptococcaceae</taxon>
        <taxon>Streptococcus</taxon>
    </lineage>
</organism>
<evidence type="ECO:0000256" key="4">
    <source>
        <dbReference type="ARBA" id="ARBA00022490"/>
    </source>
</evidence>
<evidence type="ECO:0000256" key="6">
    <source>
        <dbReference type="ARBA" id="ARBA00022694"/>
    </source>
</evidence>
<dbReference type="Proteomes" id="UP000249495">
    <property type="component" value="Chromosome 1"/>
</dbReference>
<dbReference type="STRING" id="1123303.GCA_000372425_00486"/>
<keyword evidence="6" id="KW-0819">tRNA processing</keyword>
<evidence type="ECO:0000256" key="1">
    <source>
        <dbReference type="ARBA" id="ARBA00004496"/>
    </source>
</evidence>
<evidence type="ECO:0000256" key="2">
    <source>
        <dbReference type="ARBA" id="ARBA00007663"/>
    </source>
</evidence>
<evidence type="ECO:0000256" key="9">
    <source>
        <dbReference type="ARBA" id="ARBA00022840"/>
    </source>
</evidence>
<keyword evidence="4" id="KW-0963">Cytoplasm</keyword>
<dbReference type="GO" id="GO:0061710">
    <property type="term" value="F:L-threonylcarbamoyladenylate synthase"/>
    <property type="evidence" value="ECO:0007669"/>
    <property type="project" value="UniProtKB-EC"/>
</dbReference>
<comment type="similarity">
    <text evidence="2">Belongs to the SUA5 family.</text>
</comment>
<keyword evidence="9" id="KW-0067">ATP-binding</keyword>
<evidence type="ECO:0000313" key="13">
    <source>
        <dbReference type="EMBL" id="SQF40390.1"/>
    </source>
</evidence>
<dbReference type="PROSITE" id="PS51163">
    <property type="entry name" value="YRDC"/>
    <property type="match status" value="1"/>
</dbReference>
<evidence type="ECO:0000313" key="14">
    <source>
        <dbReference type="Proteomes" id="UP000249495"/>
    </source>
</evidence>
<dbReference type="InterPro" id="IPR050156">
    <property type="entry name" value="TC-AMP_synthase_SUA5"/>
</dbReference>
<dbReference type="InterPro" id="IPR017945">
    <property type="entry name" value="DHBP_synth_RibB-like_a/b_dom"/>
</dbReference>
<dbReference type="RefSeq" id="WP_018029814.1">
    <property type="nucleotide sequence ID" value="NZ_LS483343.1"/>
</dbReference>
<dbReference type="SUPFAM" id="SSF55821">
    <property type="entry name" value="YrdC/RibB"/>
    <property type="match status" value="1"/>
</dbReference>
<keyword evidence="5" id="KW-0808">Transferase</keyword>
<dbReference type="NCBIfam" id="TIGR00057">
    <property type="entry name" value="L-threonylcarbamoyladenylate synthase"/>
    <property type="match status" value="1"/>
</dbReference>
<gene>
    <name evidence="13" type="primary">rimN</name>
    <name evidence="13" type="ORF">NCTC12278_00958</name>
</gene>
<keyword evidence="14" id="KW-1185">Reference proteome</keyword>